<feature type="compositionally biased region" description="Basic and acidic residues" evidence="1">
    <location>
        <begin position="82"/>
        <end position="92"/>
    </location>
</feature>
<protein>
    <submittedName>
        <fullName evidence="2">DNA-directed RNA polymerase subunit beta</fullName>
    </submittedName>
</protein>
<dbReference type="OrthoDB" id="893253at2759"/>
<dbReference type="PANTHER" id="PTHR34064">
    <property type="entry name" value="OS04G0672300 PROTEIN"/>
    <property type="match status" value="1"/>
</dbReference>
<evidence type="ECO:0000313" key="3">
    <source>
        <dbReference type="Proteomes" id="UP000325081"/>
    </source>
</evidence>
<keyword evidence="2" id="KW-0804">Transcription</keyword>
<comment type="caution">
    <text evidence="2">The sequence shown here is derived from an EMBL/GenBank/DDBJ whole genome shotgun (WGS) entry which is preliminary data.</text>
</comment>
<dbReference type="GO" id="GO:0000428">
    <property type="term" value="C:DNA-directed RNA polymerase complex"/>
    <property type="evidence" value="ECO:0007669"/>
    <property type="project" value="UniProtKB-KW"/>
</dbReference>
<keyword evidence="2" id="KW-0240">DNA-directed RNA polymerase</keyword>
<name>A0A5A7R6S1_STRAF</name>
<dbReference type="EMBL" id="BKCP01010514">
    <property type="protein sequence ID" value="GER52980.1"/>
    <property type="molecule type" value="Genomic_DNA"/>
</dbReference>
<dbReference type="Proteomes" id="UP000325081">
    <property type="component" value="Unassembled WGS sequence"/>
</dbReference>
<dbReference type="PANTHER" id="PTHR34064:SF4">
    <property type="entry name" value="PROTEIN, PUTATIVE-RELATED"/>
    <property type="match status" value="1"/>
</dbReference>
<feature type="compositionally biased region" description="Polar residues" evidence="1">
    <location>
        <begin position="93"/>
        <end position="106"/>
    </location>
</feature>
<dbReference type="AlphaFoldDB" id="A0A5A7R6S1"/>
<keyword evidence="3" id="KW-1185">Reference proteome</keyword>
<feature type="region of interest" description="Disordered" evidence="1">
    <location>
        <begin position="79"/>
        <end position="111"/>
    </location>
</feature>
<accession>A0A5A7R6S1</accession>
<gene>
    <name evidence="2" type="ORF">STAS_30464</name>
</gene>
<reference evidence="3" key="1">
    <citation type="journal article" date="2019" name="Curr. Biol.">
        <title>Genome Sequence of Striga asiatica Provides Insight into the Evolution of Plant Parasitism.</title>
        <authorList>
            <person name="Yoshida S."/>
            <person name="Kim S."/>
            <person name="Wafula E.K."/>
            <person name="Tanskanen J."/>
            <person name="Kim Y.M."/>
            <person name="Honaas L."/>
            <person name="Yang Z."/>
            <person name="Spallek T."/>
            <person name="Conn C.E."/>
            <person name="Ichihashi Y."/>
            <person name="Cheong K."/>
            <person name="Cui S."/>
            <person name="Der J.P."/>
            <person name="Gundlach H."/>
            <person name="Jiao Y."/>
            <person name="Hori C."/>
            <person name="Ishida J.K."/>
            <person name="Kasahara H."/>
            <person name="Kiba T."/>
            <person name="Kim M.S."/>
            <person name="Koo N."/>
            <person name="Laohavisit A."/>
            <person name="Lee Y.H."/>
            <person name="Lumba S."/>
            <person name="McCourt P."/>
            <person name="Mortimer J.C."/>
            <person name="Mutuku J.M."/>
            <person name="Nomura T."/>
            <person name="Sasaki-Sekimoto Y."/>
            <person name="Seto Y."/>
            <person name="Wang Y."/>
            <person name="Wakatake T."/>
            <person name="Sakakibara H."/>
            <person name="Demura T."/>
            <person name="Yamaguchi S."/>
            <person name="Yoneyama K."/>
            <person name="Manabe R.I."/>
            <person name="Nelson D.C."/>
            <person name="Schulman A.H."/>
            <person name="Timko M.P."/>
            <person name="dePamphilis C.W."/>
            <person name="Choi D."/>
            <person name="Shirasu K."/>
        </authorList>
    </citation>
    <scope>NUCLEOTIDE SEQUENCE [LARGE SCALE GENOMIC DNA]</scope>
    <source>
        <strain evidence="3">cv. UVA1</strain>
    </source>
</reference>
<evidence type="ECO:0000256" key="1">
    <source>
        <dbReference type="SAM" id="MobiDB-lite"/>
    </source>
</evidence>
<organism evidence="2 3">
    <name type="scientific">Striga asiatica</name>
    <name type="common">Asiatic witchweed</name>
    <name type="synonym">Buchnera asiatica</name>
    <dbReference type="NCBI Taxonomy" id="4170"/>
    <lineage>
        <taxon>Eukaryota</taxon>
        <taxon>Viridiplantae</taxon>
        <taxon>Streptophyta</taxon>
        <taxon>Embryophyta</taxon>
        <taxon>Tracheophyta</taxon>
        <taxon>Spermatophyta</taxon>
        <taxon>Magnoliopsida</taxon>
        <taxon>eudicotyledons</taxon>
        <taxon>Gunneridae</taxon>
        <taxon>Pentapetalae</taxon>
        <taxon>asterids</taxon>
        <taxon>lamiids</taxon>
        <taxon>Lamiales</taxon>
        <taxon>Orobanchaceae</taxon>
        <taxon>Buchnereae</taxon>
        <taxon>Striga</taxon>
    </lineage>
</organism>
<evidence type="ECO:0000313" key="2">
    <source>
        <dbReference type="EMBL" id="GER52980.1"/>
    </source>
</evidence>
<sequence>MAENSKLGQLIMYSDDRSSNLKDGKTGEKIARKLSFSDHSSCSKSDRFVVDMAHLMDKDINNTNSRITLQRNISRKGSVRNGDLKINGDNRETVTTSPKGTKTAAGSTPEKPGVVAVGPANHSHHQITITGGSPAAEGKSAGRRFGLRRAQPVRICDSKRILFLFATL</sequence>
<proteinExistence type="predicted"/>